<dbReference type="AlphaFoldDB" id="A0A8X6QBH9"/>
<evidence type="ECO:0000313" key="2">
    <source>
        <dbReference type="EMBL" id="GFU05369.1"/>
    </source>
</evidence>
<reference evidence="2" key="1">
    <citation type="submission" date="2020-08" db="EMBL/GenBank/DDBJ databases">
        <title>Multicomponent nature underlies the extraordinary mechanical properties of spider dragline silk.</title>
        <authorList>
            <person name="Kono N."/>
            <person name="Nakamura H."/>
            <person name="Mori M."/>
            <person name="Yoshida Y."/>
            <person name="Ohtoshi R."/>
            <person name="Malay A.D."/>
            <person name="Moran D.A.P."/>
            <person name="Tomita M."/>
            <person name="Numata K."/>
            <person name="Arakawa K."/>
        </authorList>
    </citation>
    <scope>NUCLEOTIDE SEQUENCE</scope>
</reference>
<dbReference type="Proteomes" id="UP000887013">
    <property type="component" value="Unassembled WGS sequence"/>
</dbReference>
<keyword evidence="3" id="KW-1185">Reference proteome</keyword>
<name>A0A8X6QBH9_NEPPI</name>
<dbReference type="OrthoDB" id="6449581at2759"/>
<organism evidence="2 3">
    <name type="scientific">Nephila pilipes</name>
    <name type="common">Giant wood spider</name>
    <name type="synonym">Nephila maculata</name>
    <dbReference type="NCBI Taxonomy" id="299642"/>
    <lineage>
        <taxon>Eukaryota</taxon>
        <taxon>Metazoa</taxon>
        <taxon>Ecdysozoa</taxon>
        <taxon>Arthropoda</taxon>
        <taxon>Chelicerata</taxon>
        <taxon>Arachnida</taxon>
        <taxon>Araneae</taxon>
        <taxon>Araneomorphae</taxon>
        <taxon>Entelegynae</taxon>
        <taxon>Araneoidea</taxon>
        <taxon>Nephilidae</taxon>
        <taxon>Nephila</taxon>
    </lineage>
</organism>
<protein>
    <submittedName>
        <fullName evidence="2">Uncharacterized protein</fullName>
    </submittedName>
</protein>
<accession>A0A8X6QBH9</accession>
<feature type="region of interest" description="Disordered" evidence="1">
    <location>
        <begin position="511"/>
        <end position="531"/>
    </location>
</feature>
<sequence length="1065" mass="121453">MEISGNQALSNNFETNASKNKSLFESAAVVKSSFVEGMKSIYKGLFYNINIDNAPEKCVEENKKRRCQSSSSSAKRMKVHDFKNSESGLIIRENDTNRSSSTYEVEKDDFGNSKHDSSWKHIDQEKEFPENNFAKKGKFNSSYANIDQVSNLNVHSSFVKEILDLSNNSSHGIPQLFPDKSCDSKNVRNSQKNPMNYECKKDGSFENISSAYEDSCDDDFIKNCSDAPNCSSDKADFLREPIELRTLINNNIANLKNANDMEDGSFISHDRNELFSLSTAPTFLQVENGIQNNDSDDSNCSFHTATSNPDICEPSSLNDICNSPAESLKAQMESNNQKNILVPEEKCKNHAHISNIVEKNSSPITINHKLEQKEECSNCILDNEFLNCNYKSTSHSNFNEEFKCQTESAHKNFEQNAEKCSNLFCDKLILKTKNQVVNKVGNSSRSKKRTQKDNKTLSDSSFQFGPKKFDTIGGRITLSSSNKVDDNLKNRSSESEIIHKLPDTLQNVCTPGHTFPKRRRLSSGKRRRNRKVKKEIKRYDLITHYKKDTGEIVNKSYRKPKRVNGVQEDEKTLFSCYEVGKSKSKVSGPFLKEYLIPKNLQRDEFKCASQTFQEHDYVAKEYISEREKCITIPSNQRHKFDSNDLQGKRTNLNFVKYSSANITEESQEKQSIKEATSIHRKTDTFETCTRDLASVNDKKPKATNFPFYGNVQNPIAETTIEKQEDFSSRTLQVKTQRNSEFPSFCQEKLNPKETNVELIERHNVIKCGEHTANLMKRKVARKQKYNPNLLSVSINSKNEISKTWKIKAGKKANEIGKGIPPLILHRPSRVFHTVTKSPSYSSKIIRFKDKQKRLLKRKLSDTPESPNFRTILKQKILRQKIDNKSIHFNCNKSLFTTPTTDNVTRVFSVLSPRCQSAPPLSVKDNIKVSEIFGKKQVFEKLNLDTPSKSLTSKNNLTEAKISNYYQRKNKVSKSSKSYINNCDLNRWSTTKSVNCVKQSFREKIEDSTRELESQLVKHKLSSNVRISSARKAKTKALLLMKEISSKRSARSKQTTAINGIYEGVV</sequence>
<feature type="region of interest" description="Disordered" evidence="1">
    <location>
        <begin position="100"/>
        <end position="120"/>
    </location>
</feature>
<evidence type="ECO:0000256" key="1">
    <source>
        <dbReference type="SAM" id="MobiDB-lite"/>
    </source>
</evidence>
<feature type="compositionally biased region" description="Basic residues" evidence="1">
    <location>
        <begin position="515"/>
        <end position="531"/>
    </location>
</feature>
<comment type="caution">
    <text evidence="2">The sequence shown here is derived from an EMBL/GenBank/DDBJ whole genome shotgun (WGS) entry which is preliminary data.</text>
</comment>
<dbReference type="EMBL" id="BMAW01028059">
    <property type="protein sequence ID" value="GFU05369.1"/>
    <property type="molecule type" value="Genomic_DNA"/>
</dbReference>
<proteinExistence type="predicted"/>
<feature type="compositionally biased region" description="Basic and acidic residues" evidence="1">
    <location>
        <begin position="104"/>
        <end position="120"/>
    </location>
</feature>
<evidence type="ECO:0000313" key="3">
    <source>
        <dbReference type="Proteomes" id="UP000887013"/>
    </source>
</evidence>
<gene>
    <name evidence="2" type="ORF">NPIL_515571</name>
</gene>
<feature type="region of interest" description="Disordered" evidence="1">
    <location>
        <begin position="438"/>
        <end position="462"/>
    </location>
</feature>